<dbReference type="RefSeq" id="WP_106232313.1">
    <property type="nucleotide sequence ID" value="NZ_PVTM01000019.1"/>
</dbReference>
<dbReference type="InterPro" id="IPR010331">
    <property type="entry name" value="ExoD"/>
</dbReference>
<keyword evidence="1" id="KW-1133">Transmembrane helix</keyword>
<proteinExistence type="predicted"/>
<evidence type="ECO:0000313" key="3">
    <source>
        <dbReference type="Proteomes" id="UP000239896"/>
    </source>
</evidence>
<dbReference type="AlphaFoldDB" id="A0A2T0VC59"/>
<dbReference type="PANTHER" id="PTHR41795">
    <property type="entry name" value="EXOPOLYSACCHARIDE SYNTHESIS PROTEIN"/>
    <property type="match status" value="1"/>
</dbReference>
<feature type="transmembrane region" description="Helical" evidence="1">
    <location>
        <begin position="130"/>
        <end position="152"/>
    </location>
</feature>
<evidence type="ECO:0000313" key="2">
    <source>
        <dbReference type="EMBL" id="PRY67779.1"/>
    </source>
</evidence>
<dbReference type="EMBL" id="PVTM01000019">
    <property type="protein sequence ID" value="PRY67779.1"/>
    <property type="molecule type" value="Genomic_DNA"/>
</dbReference>
<dbReference type="PANTHER" id="PTHR41795:SF1">
    <property type="entry name" value="EXOPOLYSACCHARIDE SYNTHESIS PROTEIN"/>
    <property type="match status" value="1"/>
</dbReference>
<dbReference type="Proteomes" id="UP000239896">
    <property type="component" value="Unassembled WGS sequence"/>
</dbReference>
<name>A0A2T0VC59_9GAMM</name>
<keyword evidence="1" id="KW-0472">Membrane</keyword>
<sequence length="204" mass="21767">MAGETCDASEQAPPTNLAGVLERVQHAGQRQESVSLGAILDSVGRRSFAPFLLVAGLVTLAPLVGDIPGVPTLMAILVVLSSVQLLVGRDHIWLPAWLLERRVSRTRFTKATRWMERPARWVDRLLKQRLAALTRPPAHLAVALTCLLIALAMPPMEVVPFTANGAGLALTLFALALLANDGLMALLGYALTGGTLALVILNLT</sequence>
<keyword evidence="1" id="KW-0812">Transmembrane</keyword>
<comment type="caution">
    <text evidence="2">The sequence shown here is derived from an EMBL/GenBank/DDBJ whole genome shotgun (WGS) entry which is preliminary data.</text>
</comment>
<organism evidence="2 3">
    <name type="scientific">Halomonas ventosae</name>
    <dbReference type="NCBI Taxonomy" id="229007"/>
    <lineage>
        <taxon>Bacteria</taxon>
        <taxon>Pseudomonadati</taxon>
        <taxon>Pseudomonadota</taxon>
        <taxon>Gammaproteobacteria</taxon>
        <taxon>Oceanospirillales</taxon>
        <taxon>Halomonadaceae</taxon>
        <taxon>Halomonas</taxon>
    </lineage>
</organism>
<evidence type="ECO:0008006" key="4">
    <source>
        <dbReference type="Google" id="ProtNLM"/>
    </source>
</evidence>
<evidence type="ECO:0000256" key="1">
    <source>
        <dbReference type="SAM" id="Phobius"/>
    </source>
</evidence>
<dbReference type="Pfam" id="PF06055">
    <property type="entry name" value="ExoD"/>
    <property type="match status" value="1"/>
</dbReference>
<protein>
    <recommendedName>
        <fullName evidence="4">Exopolysaccharide synthesis protein ExoD</fullName>
    </recommendedName>
</protein>
<keyword evidence="3" id="KW-1185">Reference proteome</keyword>
<accession>A0A2T0VC59</accession>
<reference evidence="2 3" key="1">
    <citation type="submission" date="2018-03" db="EMBL/GenBank/DDBJ databases">
        <title>Comparative analysis of microorganisms from saline springs in Andes Mountain Range, Colombia.</title>
        <authorList>
            <person name="Rubin E."/>
        </authorList>
    </citation>
    <scope>NUCLEOTIDE SEQUENCE [LARGE SCALE GENOMIC DNA]</scope>
    <source>
        <strain evidence="2 3">USBA 854</strain>
    </source>
</reference>
<gene>
    <name evidence="2" type="ORF">BCL64_1195</name>
</gene>
<feature type="transmembrane region" description="Helical" evidence="1">
    <location>
        <begin position="186"/>
        <end position="203"/>
    </location>
</feature>
<dbReference type="PIRSF" id="PIRSF033239">
    <property type="entry name" value="ExoD"/>
    <property type="match status" value="1"/>
</dbReference>